<evidence type="ECO:0000256" key="1">
    <source>
        <dbReference type="ARBA" id="ARBA00022801"/>
    </source>
</evidence>
<dbReference type="Gene3D" id="3.75.10.10">
    <property type="entry name" value="L-arginine/glycine Amidinotransferase, Chain A"/>
    <property type="match status" value="1"/>
</dbReference>
<dbReference type="GO" id="GO:0009446">
    <property type="term" value="P:putrescine biosynthetic process"/>
    <property type="evidence" value="ECO:0007669"/>
    <property type="project" value="InterPro"/>
</dbReference>
<name>C7J0V4_ORYSJ</name>
<evidence type="ECO:0000313" key="2">
    <source>
        <dbReference type="EMBL" id="BAH92701.1"/>
    </source>
</evidence>
<dbReference type="SUPFAM" id="SSF55909">
    <property type="entry name" value="Pentein"/>
    <property type="match status" value="1"/>
</dbReference>
<gene>
    <name evidence="2" type="ordered locus">Os04g0466600</name>
</gene>
<dbReference type="PANTHER" id="PTHR31377:SF2">
    <property type="entry name" value="AGMATINE DEIMINASE"/>
    <property type="match status" value="1"/>
</dbReference>
<dbReference type="EMBL" id="AP008210">
    <property type="protein sequence ID" value="BAH92701.1"/>
    <property type="molecule type" value="Genomic_DNA"/>
</dbReference>
<keyword evidence="1" id="KW-0378">Hydrolase</keyword>
<sequence>EHAIPREPGTRLAASYVNFYIANGGIVAPAFGDKWDEEACAVLQKAFPDHEVIFTDPFHFETLSSDAVISVCQRPQLKQAVAVGCYSAMATTSELKTVLGVLTEPVNFRW</sequence>
<dbReference type="Proteomes" id="UP000000763">
    <property type="component" value="Chromosome 4"/>
</dbReference>
<protein>
    <submittedName>
        <fullName evidence="2">Os04g0466600 protein</fullName>
    </submittedName>
</protein>
<proteinExistence type="predicted"/>
<dbReference type="AlphaFoldDB" id="C7J0V4"/>
<dbReference type="InterPro" id="IPR007466">
    <property type="entry name" value="Peptidyl-Arg-deiminase_porph"/>
</dbReference>
<dbReference type="GO" id="GO:0004668">
    <property type="term" value="F:protein-arginine deiminase activity"/>
    <property type="evidence" value="ECO:0007669"/>
    <property type="project" value="InterPro"/>
</dbReference>
<reference evidence="2 3" key="1">
    <citation type="journal article" date="2005" name="Nature">
        <title>The map-based sequence of the rice genome.</title>
        <authorList>
            <consortium name="International rice genome sequencing project (IRGSP)"/>
            <person name="Matsumoto T."/>
            <person name="Wu J."/>
            <person name="Kanamori H."/>
            <person name="Katayose Y."/>
            <person name="Fujisawa M."/>
            <person name="Namiki N."/>
            <person name="Mizuno H."/>
            <person name="Yamamoto K."/>
            <person name="Antonio B.A."/>
            <person name="Baba T."/>
            <person name="Sakata K."/>
            <person name="Nagamura Y."/>
            <person name="Aoki H."/>
            <person name="Arikawa K."/>
            <person name="Arita K."/>
            <person name="Bito T."/>
            <person name="Chiden Y."/>
            <person name="Fujitsuka N."/>
            <person name="Fukunaka R."/>
            <person name="Hamada M."/>
            <person name="Harada C."/>
            <person name="Hayashi A."/>
            <person name="Hijishita S."/>
            <person name="Honda M."/>
            <person name="Hosokawa S."/>
            <person name="Ichikawa Y."/>
            <person name="Idonuma A."/>
            <person name="Iijima M."/>
            <person name="Ikeda M."/>
            <person name="Ikeno M."/>
            <person name="Ito K."/>
            <person name="Ito S."/>
            <person name="Ito T."/>
            <person name="Ito Y."/>
            <person name="Ito Y."/>
            <person name="Iwabuchi A."/>
            <person name="Kamiya K."/>
            <person name="Karasawa W."/>
            <person name="Kurita K."/>
            <person name="Katagiri S."/>
            <person name="Kikuta A."/>
            <person name="Kobayashi H."/>
            <person name="Kobayashi N."/>
            <person name="Machita K."/>
            <person name="Maehara T."/>
            <person name="Masukawa M."/>
            <person name="Mizubayashi T."/>
            <person name="Mukai Y."/>
            <person name="Nagasaki H."/>
            <person name="Nagata Y."/>
            <person name="Naito S."/>
            <person name="Nakashima M."/>
            <person name="Nakama Y."/>
            <person name="Nakamichi Y."/>
            <person name="Nakamura M."/>
            <person name="Meguro A."/>
            <person name="Negishi M."/>
            <person name="Ohta I."/>
            <person name="Ohta T."/>
            <person name="Okamoto M."/>
            <person name="Ono N."/>
            <person name="Saji S."/>
            <person name="Sakaguchi M."/>
            <person name="Sakai K."/>
            <person name="Shibata M."/>
            <person name="Shimokawa T."/>
            <person name="Song J."/>
            <person name="Takazaki Y."/>
            <person name="Terasawa K."/>
            <person name="Tsugane M."/>
            <person name="Tsuji K."/>
            <person name="Ueda S."/>
            <person name="Waki K."/>
            <person name="Yamagata H."/>
            <person name="Yamamoto M."/>
            <person name="Yamamoto S."/>
            <person name="Yamane H."/>
            <person name="Yoshiki S."/>
            <person name="Yoshihara R."/>
            <person name="Yukawa K."/>
            <person name="Zhong H."/>
            <person name="Yano M."/>
            <person name="Yuan Q."/>
            <person name="Ouyang S."/>
            <person name="Liu J."/>
            <person name="Jones K.M."/>
            <person name="Gansberger K."/>
            <person name="Moffat K."/>
            <person name="Hill J."/>
            <person name="Bera J."/>
            <person name="Fadrosh D."/>
            <person name="Jin S."/>
            <person name="Johri S."/>
            <person name="Kim M."/>
            <person name="Overton L."/>
            <person name="Reardon M."/>
            <person name="Tsitrin T."/>
            <person name="Vuong H."/>
            <person name="Weaver B."/>
            <person name="Ciecko A."/>
            <person name="Tallon L."/>
            <person name="Jackson J."/>
            <person name="Pai G."/>
            <person name="Aken S.V."/>
            <person name="Utterback T."/>
            <person name="Reidmuller S."/>
            <person name="Feldblyum T."/>
            <person name="Hsiao J."/>
            <person name="Zismann V."/>
            <person name="Iobst S."/>
            <person name="de Vazeille A.R."/>
            <person name="Buell C.R."/>
            <person name="Ying K."/>
            <person name="Li Y."/>
            <person name="Lu T."/>
            <person name="Huang Y."/>
            <person name="Zhao Q."/>
            <person name="Feng Q."/>
            <person name="Zhang L."/>
            <person name="Zhu J."/>
            <person name="Weng Q."/>
            <person name="Mu J."/>
            <person name="Lu Y."/>
            <person name="Fan D."/>
            <person name="Liu Y."/>
            <person name="Guan J."/>
            <person name="Zhang Y."/>
            <person name="Yu S."/>
            <person name="Liu X."/>
            <person name="Zhang Y."/>
            <person name="Hong G."/>
            <person name="Han B."/>
            <person name="Choisne N."/>
            <person name="Demange N."/>
            <person name="Orjeda G."/>
            <person name="Samain S."/>
            <person name="Cattolico L."/>
            <person name="Pelletier E."/>
            <person name="Couloux A."/>
            <person name="Segurens B."/>
            <person name="Wincker P."/>
            <person name="D'Hont A."/>
            <person name="Scarpelli C."/>
            <person name="Weissenbach J."/>
            <person name="Salanoubat M."/>
            <person name="Quetier F."/>
            <person name="Yu Y."/>
            <person name="Kim H.R."/>
            <person name="Rambo T."/>
            <person name="Currie J."/>
            <person name="Collura K."/>
            <person name="Luo M."/>
            <person name="Yang T."/>
            <person name="Ammiraju J.S.S."/>
            <person name="Engler F."/>
            <person name="Soderlund C."/>
            <person name="Wing R.A."/>
            <person name="Palmer L.E."/>
            <person name="de la Bastide M."/>
            <person name="Spiegel L."/>
            <person name="Nascimento L."/>
            <person name="Zutavern T."/>
            <person name="O'Shaughnessy A."/>
            <person name="Dike S."/>
            <person name="Dedhia N."/>
            <person name="Preston R."/>
            <person name="Balija V."/>
            <person name="McCombie W.R."/>
            <person name="Chow T."/>
            <person name="Chen H."/>
            <person name="Chung M."/>
            <person name="Chen C."/>
            <person name="Shaw J."/>
            <person name="Wu H."/>
            <person name="Hsiao K."/>
            <person name="Chao Y."/>
            <person name="Chu M."/>
            <person name="Cheng C."/>
            <person name="Hour A."/>
            <person name="Lee P."/>
            <person name="Lin S."/>
            <person name="Lin Y."/>
            <person name="Liou J."/>
            <person name="Liu S."/>
            <person name="Hsing Y."/>
            <person name="Raghuvanshi S."/>
            <person name="Mohanty A."/>
            <person name="Bharti A.K."/>
            <person name="Gaur A."/>
            <person name="Gupta V."/>
            <person name="Kumar D."/>
            <person name="Ravi V."/>
            <person name="Vij S."/>
            <person name="Kapur A."/>
            <person name="Khurana P."/>
            <person name="Khurana P."/>
            <person name="Khurana J.P."/>
            <person name="Tyagi A.K."/>
            <person name="Gaikwad K."/>
            <person name="Singh A."/>
            <person name="Dalal V."/>
            <person name="Srivastava S."/>
            <person name="Dixit A."/>
            <person name="Pal A.K."/>
            <person name="Ghazi I.A."/>
            <person name="Yadav M."/>
            <person name="Pandit A."/>
            <person name="Bhargava A."/>
            <person name="Sureshbabu K."/>
            <person name="Batra K."/>
            <person name="Sharma T.R."/>
            <person name="Mohapatra T."/>
            <person name="Singh N.K."/>
            <person name="Messing J."/>
            <person name="Nelson A.B."/>
            <person name="Fuks G."/>
            <person name="Kavchok S."/>
            <person name="Keizer G."/>
            <person name="Linton E."/>
            <person name="Llaca V."/>
            <person name="Song R."/>
            <person name="Tanyolac B."/>
            <person name="Young S."/>
            <person name="Ho-Il K."/>
            <person name="Hahn J.H."/>
            <person name="Sangsakoo G."/>
            <person name="Vanavichit A."/>
            <person name="de Mattos Luiz.A.T."/>
            <person name="Zimmer P.D."/>
            <person name="Malone G."/>
            <person name="Dellagostin O."/>
            <person name="de Oliveira A.C."/>
            <person name="Bevan M."/>
            <person name="Bancroft I."/>
            <person name="Minx P."/>
            <person name="Cordum H."/>
            <person name="Wilson R."/>
            <person name="Cheng Z."/>
            <person name="Jin W."/>
            <person name="Jiang J."/>
            <person name="Leong S.A."/>
            <person name="Iwama H."/>
            <person name="Gojobori T."/>
            <person name="Itoh T."/>
            <person name="Niimura Y."/>
            <person name="Fujii Y."/>
            <person name="Habara T."/>
            <person name="Sakai H."/>
            <person name="Sato Y."/>
            <person name="Wilson G."/>
            <person name="Kumar K."/>
            <person name="McCouch S."/>
            <person name="Juretic N."/>
            <person name="Hoen D."/>
            <person name="Wright S."/>
            <person name="Bruskiewich R."/>
            <person name="Bureau T."/>
            <person name="Miyao A."/>
            <person name="Hirochika H."/>
            <person name="Nishikawa T."/>
            <person name="Kadowaki K."/>
            <person name="Sugiura M."/>
            <person name="Burr B."/>
            <person name="Sasaki T."/>
        </authorList>
    </citation>
    <scope>NUCLEOTIDE SEQUENCE [LARGE SCALE GENOMIC DNA]</scope>
    <source>
        <strain evidence="3">cv. Nipponbare</strain>
    </source>
</reference>
<dbReference type="Pfam" id="PF04371">
    <property type="entry name" value="PAD_porph"/>
    <property type="match status" value="1"/>
</dbReference>
<accession>C7J0V4</accession>
<feature type="non-terminal residue" evidence="2">
    <location>
        <position position="1"/>
    </location>
</feature>
<reference evidence="3" key="2">
    <citation type="journal article" date="2008" name="Nucleic Acids Res.">
        <title>The rice annotation project database (RAP-DB): 2008 update.</title>
        <authorList>
            <consortium name="The rice annotation project (RAP)"/>
        </authorList>
    </citation>
    <scope>GENOME REANNOTATION</scope>
    <source>
        <strain evidence="3">cv. Nipponbare</strain>
    </source>
</reference>
<dbReference type="PANTHER" id="PTHR31377">
    <property type="entry name" value="AGMATINE DEIMINASE-RELATED"/>
    <property type="match status" value="1"/>
</dbReference>
<dbReference type="KEGG" id="dosa:Os04g0466600"/>
<evidence type="ECO:0000313" key="3">
    <source>
        <dbReference type="Proteomes" id="UP000000763"/>
    </source>
</evidence>
<organism evidence="2 3">
    <name type="scientific">Oryza sativa subsp. japonica</name>
    <name type="common">Rice</name>
    <dbReference type="NCBI Taxonomy" id="39947"/>
    <lineage>
        <taxon>Eukaryota</taxon>
        <taxon>Viridiplantae</taxon>
        <taxon>Streptophyta</taxon>
        <taxon>Embryophyta</taxon>
        <taxon>Tracheophyta</taxon>
        <taxon>Spermatophyta</taxon>
        <taxon>Magnoliopsida</taxon>
        <taxon>Liliopsida</taxon>
        <taxon>Poales</taxon>
        <taxon>Poaceae</taxon>
        <taxon>BOP clade</taxon>
        <taxon>Oryzoideae</taxon>
        <taxon>Oryzeae</taxon>
        <taxon>Oryzinae</taxon>
        <taxon>Oryza</taxon>
        <taxon>Oryza sativa</taxon>
    </lineage>
</organism>